<feature type="transmembrane region" description="Helical" evidence="7">
    <location>
        <begin position="142"/>
        <end position="162"/>
    </location>
</feature>
<proteinExistence type="predicted"/>
<feature type="transmembrane region" description="Helical" evidence="7">
    <location>
        <begin position="408"/>
        <end position="425"/>
    </location>
</feature>
<feature type="transmembrane region" description="Helical" evidence="7">
    <location>
        <begin position="361"/>
        <end position="387"/>
    </location>
</feature>
<dbReference type="EMBL" id="JBFWIC010000007">
    <property type="protein sequence ID" value="MEZ0474354.1"/>
    <property type="molecule type" value="Genomic_DNA"/>
</dbReference>
<feature type="transmembrane region" description="Helical" evidence="7">
    <location>
        <begin position="56"/>
        <end position="75"/>
    </location>
</feature>
<sequence length="520" mass="54002">MSTRSPEVPKASSREWLGLAVLALPCLLYSMDLTVLNLAVPKLSAALQPTGSELLWIVDIYGFVLAGALIPMGVLGDRVGRRRLLMIGAAAFGCASVLAAFAPSVETLIAARALLGLAAATLAPSTLSLLRSMFLDPKQRTFAIGVWIASFSAGGTIGPLVGGVLLQFFWWGSVFLINVPVMMLLLVVGPRLLPEFRNPQAGRPDISSAAFCIVAILTVVYGIKRIAEHGADWAAAASIVAGLLIGVVFLRRQRHLAEPFVDLDLFRRPAFSAALMINIVGFFVAFGSFLLIAQYFQLVIGLSPLAAGLWSAPSGVAFVTGAMLTPRIVNHVRPSRLIAICFVIAAVGFGLLTQTGTEHDLAVVATAYVIFSIGLAPVFTLASDLIVSTAPPERAGAAAGISEMSSELGGALGIALLGSVVTLMYRGTMAGAVVGNLSGGAAEAARGTLAGALSVAEVLHEPLGAVLIHVSRSAFVEAFQAAALASTAIALIAAAATALFLDRRPQRSPDIPAISKETES</sequence>
<keyword evidence="2" id="KW-0813">Transport</keyword>
<dbReference type="Proteomes" id="UP001566331">
    <property type="component" value="Unassembled WGS sequence"/>
</dbReference>
<evidence type="ECO:0000256" key="3">
    <source>
        <dbReference type="ARBA" id="ARBA00022475"/>
    </source>
</evidence>
<feature type="transmembrane region" description="Helical" evidence="7">
    <location>
        <begin position="478"/>
        <end position="501"/>
    </location>
</feature>
<feature type="transmembrane region" description="Helical" evidence="7">
    <location>
        <begin position="233"/>
        <end position="250"/>
    </location>
</feature>
<comment type="subcellular location">
    <subcellularLocation>
        <location evidence="1">Cell membrane</location>
        <topology evidence="1">Multi-pass membrane protein</topology>
    </subcellularLocation>
</comment>
<feature type="transmembrane region" description="Helical" evidence="7">
    <location>
        <begin position="271"/>
        <end position="296"/>
    </location>
</feature>
<dbReference type="PANTHER" id="PTHR42718">
    <property type="entry name" value="MAJOR FACILITATOR SUPERFAMILY MULTIDRUG TRANSPORTER MFSC"/>
    <property type="match status" value="1"/>
</dbReference>
<evidence type="ECO:0000259" key="8">
    <source>
        <dbReference type="PROSITE" id="PS50850"/>
    </source>
</evidence>
<dbReference type="PROSITE" id="PS50850">
    <property type="entry name" value="MFS"/>
    <property type="match status" value="1"/>
</dbReference>
<dbReference type="InterPro" id="IPR011701">
    <property type="entry name" value="MFS"/>
</dbReference>
<keyword evidence="6 7" id="KW-0472">Membrane</keyword>
<dbReference type="PANTHER" id="PTHR42718:SF47">
    <property type="entry name" value="METHYL VIOLOGEN RESISTANCE PROTEIN SMVA"/>
    <property type="match status" value="1"/>
</dbReference>
<dbReference type="InterPro" id="IPR036259">
    <property type="entry name" value="MFS_trans_sf"/>
</dbReference>
<feature type="transmembrane region" description="Helical" evidence="7">
    <location>
        <begin position="337"/>
        <end position="355"/>
    </location>
</feature>
<keyword evidence="4 7" id="KW-0812">Transmembrane</keyword>
<evidence type="ECO:0000256" key="6">
    <source>
        <dbReference type="ARBA" id="ARBA00023136"/>
    </source>
</evidence>
<evidence type="ECO:0000256" key="4">
    <source>
        <dbReference type="ARBA" id="ARBA00022692"/>
    </source>
</evidence>
<name>A0ABV4HNP2_9GAMM</name>
<keyword evidence="10" id="KW-1185">Reference proteome</keyword>
<feature type="transmembrane region" description="Helical" evidence="7">
    <location>
        <begin position="209"/>
        <end position="227"/>
    </location>
</feature>
<dbReference type="Pfam" id="PF07690">
    <property type="entry name" value="MFS_1"/>
    <property type="match status" value="1"/>
</dbReference>
<feature type="transmembrane region" description="Helical" evidence="7">
    <location>
        <begin position="168"/>
        <end position="188"/>
    </location>
</feature>
<dbReference type="CDD" id="cd17321">
    <property type="entry name" value="MFS_MMR_MDR_like"/>
    <property type="match status" value="1"/>
</dbReference>
<feature type="transmembrane region" description="Helical" evidence="7">
    <location>
        <begin position="109"/>
        <end position="130"/>
    </location>
</feature>
<dbReference type="RefSeq" id="WP_370563513.1">
    <property type="nucleotide sequence ID" value="NZ_JBFWIB010000004.1"/>
</dbReference>
<evidence type="ECO:0000256" key="7">
    <source>
        <dbReference type="SAM" id="Phobius"/>
    </source>
</evidence>
<accession>A0ABV4HNP2</accession>
<evidence type="ECO:0000256" key="2">
    <source>
        <dbReference type="ARBA" id="ARBA00022448"/>
    </source>
</evidence>
<keyword evidence="5 7" id="KW-1133">Transmembrane helix</keyword>
<gene>
    <name evidence="9" type="ORF">AB6713_06945</name>
</gene>
<keyword evidence="3" id="KW-1003">Cell membrane</keyword>
<comment type="caution">
    <text evidence="9">The sequence shown here is derived from an EMBL/GenBank/DDBJ whole genome shotgun (WGS) entry which is preliminary data.</text>
</comment>
<evidence type="ECO:0000313" key="10">
    <source>
        <dbReference type="Proteomes" id="UP001566331"/>
    </source>
</evidence>
<feature type="domain" description="Major facilitator superfamily (MFS) profile" evidence="8">
    <location>
        <begin position="18"/>
        <end position="505"/>
    </location>
</feature>
<dbReference type="SUPFAM" id="SSF103473">
    <property type="entry name" value="MFS general substrate transporter"/>
    <property type="match status" value="1"/>
</dbReference>
<dbReference type="Gene3D" id="1.20.1720.10">
    <property type="entry name" value="Multidrug resistance protein D"/>
    <property type="match status" value="1"/>
</dbReference>
<protein>
    <submittedName>
        <fullName evidence="9">MFS transporter</fullName>
    </submittedName>
</protein>
<dbReference type="Gene3D" id="1.20.1250.20">
    <property type="entry name" value="MFS general substrate transporter like domains"/>
    <property type="match status" value="1"/>
</dbReference>
<evidence type="ECO:0000256" key="5">
    <source>
        <dbReference type="ARBA" id="ARBA00022989"/>
    </source>
</evidence>
<feature type="transmembrane region" description="Helical" evidence="7">
    <location>
        <begin position="84"/>
        <end position="103"/>
    </location>
</feature>
<evidence type="ECO:0000313" key="9">
    <source>
        <dbReference type="EMBL" id="MEZ0474354.1"/>
    </source>
</evidence>
<evidence type="ECO:0000256" key="1">
    <source>
        <dbReference type="ARBA" id="ARBA00004651"/>
    </source>
</evidence>
<dbReference type="PRINTS" id="PR01036">
    <property type="entry name" value="TCRTETB"/>
</dbReference>
<reference evidence="9 10" key="1">
    <citation type="submission" date="2024-07" db="EMBL/GenBank/DDBJ databases">
        <title>Luteimonas salilacus sp. nov., isolated from the shore soil of Salt Lake in Tibet of China.</title>
        <authorList>
            <person name="Zhang X."/>
            <person name="Li A."/>
        </authorList>
    </citation>
    <scope>NUCLEOTIDE SEQUENCE [LARGE SCALE GENOMIC DNA]</scope>
    <source>
        <strain evidence="9 10">B3-2-R+30</strain>
    </source>
</reference>
<feature type="transmembrane region" description="Helical" evidence="7">
    <location>
        <begin position="302"/>
        <end position="325"/>
    </location>
</feature>
<dbReference type="InterPro" id="IPR020846">
    <property type="entry name" value="MFS_dom"/>
</dbReference>
<organism evidence="9 10">
    <name type="scientific">Luteimonas salinilitoris</name>
    <dbReference type="NCBI Taxonomy" id="3237697"/>
    <lineage>
        <taxon>Bacteria</taxon>
        <taxon>Pseudomonadati</taxon>
        <taxon>Pseudomonadota</taxon>
        <taxon>Gammaproteobacteria</taxon>
        <taxon>Lysobacterales</taxon>
        <taxon>Lysobacteraceae</taxon>
        <taxon>Luteimonas</taxon>
    </lineage>
</organism>